<dbReference type="EC" id="2.3.1.176" evidence="1"/>
<feature type="domain" description="Thiolase C-terminal" evidence="8">
    <location>
        <begin position="251"/>
        <end position="381"/>
    </location>
</feature>
<evidence type="ECO:0000259" key="8">
    <source>
        <dbReference type="Pfam" id="PF22691"/>
    </source>
</evidence>
<dbReference type="EMBL" id="SWJE01000027">
    <property type="protein sequence ID" value="TKC78818.1"/>
    <property type="molecule type" value="Genomic_DNA"/>
</dbReference>
<dbReference type="PANTHER" id="PTHR42870">
    <property type="entry name" value="ACETYL-COA C-ACETYLTRANSFERASE"/>
    <property type="match status" value="1"/>
</dbReference>
<keyword evidence="5" id="KW-0446">Lipid-binding</keyword>
<evidence type="ECO:0000256" key="2">
    <source>
        <dbReference type="ARBA" id="ARBA00022448"/>
    </source>
</evidence>
<dbReference type="CDD" id="cd00829">
    <property type="entry name" value="SCP-x_thiolase"/>
    <property type="match status" value="1"/>
</dbReference>
<dbReference type="GO" id="GO:0006869">
    <property type="term" value="P:lipid transport"/>
    <property type="evidence" value="ECO:0007669"/>
    <property type="project" value="UniProtKB-KW"/>
</dbReference>
<evidence type="ECO:0000256" key="5">
    <source>
        <dbReference type="ARBA" id="ARBA00023121"/>
    </source>
</evidence>
<keyword evidence="3" id="KW-0808">Transferase</keyword>
<dbReference type="InterPro" id="IPR016039">
    <property type="entry name" value="Thiolase-like"/>
</dbReference>
<evidence type="ECO:0000256" key="6">
    <source>
        <dbReference type="ARBA" id="ARBA00032316"/>
    </source>
</evidence>
<dbReference type="InterPro" id="IPR055140">
    <property type="entry name" value="Thiolase_C_2"/>
</dbReference>
<name>A0A4U1HG88_9BURK</name>
<dbReference type="InterPro" id="IPR020613">
    <property type="entry name" value="Thiolase_CS"/>
</dbReference>
<evidence type="ECO:0000256" key="3">
    <source>
        <dbReference type="ARBA" id="ARBA00022679"/>
    </source>
</evidence>
<dbReference type="OrthoDB" id="9785768at2"/>
<dbReference type="Proteomes" id="UP000305539">
    <property type="component" value="Unassembled WGS sequence"/>
</dbReference>
<protein>
    <recommendedName>
        <fullName evidence="1">propanoyl-CoA C-acyltransferase</fullName>
        <ecNumber evidence="1">2.3.1.176</ecNumber>
    </recommendedName>
    <alternativeName>
        <fullName evidence="6">Propanoyl-CoA C-acyltransferase</fullName>
    </alternativeName>
</protein>
<keyword evidence="2" id="KW-0813">Transport</keyword>
<accession>A0A4U1HG88</accession>
<dbReference type="RefSeq" id="WP_136899210.1">
    <property type="nucleotide sequence ID" value="NZ_SWJE01000027.1"/>
</dbReference>
<evidence type="ECO:0000256" key="1">
    <source>
        <dbReference type="ARBA" id="ARBA00012352"/>
    </source>
</evidence>
<dbReference type="Pfam" id="PF22691">
    <property type="entry name" value="Thiolase_C_1"/>
    <property type="match status" value="1"/>
</dbReference>
<reference evidence="9 10" key="1">
    <citation type="submission" date="2019-04" db="EMBL/GenBank/DDBJ databases">
        <title>Trinickia sp. 7GSK02, isolated from subtropical forest soil.</title>
        <authorList>
            <person name="Gao Z.-H."/>
            <person name="Qiu L.-H."/>
        </authorList>
    </citation>
    <scope>NUCLEOTIDE SEQUENCE [LARGE SCALE GENOMIC DNA]</scope>
    <source>
        <strain evidence="9 10">7GSK02</strain>
    </source>
</reference>
<dbReference type="SUPFAM" id="SSF53901">
    <property type="entry name" value="Thiolase-like"/>
    <property type="match status" value="1"/>
</dbReference>
<dbReference type="AlphaFoldDB" id="A0A4U1HG88"/>
<dbReference type="GO" id="GO:0003988">
    <property type="term" value="F:acetyl-CoA C-acyltransferase activity"/>
    <property type="evidence" value="ECO:0007669"/>
    <property type="project" value="UniProtKB-ARBA"/>
</dbReference>
<comment type="caution">
    <text evidence="9">The sequence shown here is derived from an EMBL/GenBank/DDBJ whole genome shotgun (WGS) entry which is preliminary data.</text>
</comment>
<feature type="domain" description="Thiolase N-terminal" evidence="7">
    <location>
        <begin position="4"/>
        <end position="232"/>
    </location>
</feature>
<dbReference type="InterPro" id="IPR002155">
    <property type="entry name" value="Thiolase"/>
</dbReference>
<dbReference type="GO" id="GO:0008289">
    <property type="term" value="F:lipid binding"/>
    <property type="evidence" value="ECO:0007669"/>
    <property type="project" value="UniProtKB-KW"/>
</dbReference>
<evidence type="ECO:0000313" key="10">
    <source>
        <dbReference type="Proteomes" id="UP000305539"/>
    </source>
</evidence>
<evidence type="ECO:0000259" key="7">
    <source>
        <dbReference type="Pfam" id="PF00108"/>
    </source>
</evidence>
<dbReference type="Gene3D" id="3.40.47.10">
    <property type="match status" value="1"/>
</dbReference>
<dbReference type="PROSITE" id="PS00737">
    <property type="entry name" value="THIOLASE_2"/>
    <property type="match status" value="1"/>
</dbReference>
<dbReference type="PIRSF" id="PIRSF000429">
    <property type="entry name" value="Ac-CoA_Ac_transf"/>
    <property type="match status" value="1"/>
</dbReference>
<dbReference type="PANTHER" id="PTHR42870:SF1">
    <property type="entry name" value="NON-SPECIFIC LIPID-TRANSFER PROTEIN-LIKE 2"/>
    <property type="match status" value="1"/>
</dbReference>
<dbReference type="InterPro" id="IPR020616">
    <property type="entry name" value="Thiolase_N"/>
</dbReference>
<dbReference type="Pfam" id="PF00108">
    <property type="entry name" value="Thiolase_N"/>
    <property type="match status" value="1"/>
</dbReference>
<keyword evidence="4" id="KW-0445">Lipid transport</keyword>
<gene>
    <name evidence="9" type="ORF">FAZ69_31690</name>
</gene>
<organism evidence="9 10">
    <name type="scientific">Trinickia terrae</name>
    <dbReference type="NCBI Taxonomy" id="2571161"/>
    <lineage>
        <taxon>Bacteria</taxon>
        <taxon>Pseudomonadati</taxon>
        <taxon>Pseudomonadota</taxon>
        <taxon>Betaproteobacteria</taxon>
        <taxon>Burkholderiales</taxon>
        <taxon>Burkholderiaceae</taxon>
        <taxon>Trinickia</taxon>
    </lineage>
</organism>
<evidence type="ECO:0000313" key="9">
    <source>
        <dbReference type="EMBL" id="TKC78818.1"/>
    </source>
</evidence>
<keyword evidence="10" id="KW-1185">Reference proteome</keyword>
<evidence type="ECO:0000256" key="4">
    <source>
        <dbReference type="ARBA" id="ARBA00023055"/>
    </source>
</evidence>
<proteinExistence type="predicted"/>
<sequence length="393" mass="40724">MRQVVVAGIGQTVFGKFLHRGVRSLAEEALSSAIADSGIGYEQIDVTYFANALSGLVTGQETIRGQVALRNTGVMGRPIINVDNACASGSTAFHLAWLSVASGQADVALAIGAEKLTHEDKSVTFGAFASGVDVEERARLQMEAPQGHSVFMDIYAERARRYMEFSGATPKDFALVCVKSRQAASMNEWAQFRSPVTVDEVLGSRMISAPLTLNMCSPIADGAAAAILVSEEFAQRAGAPHVYVKACALVSANKDGLGPTCAERAAKAAYDTAGLGPEDIHVAEVHDASAAAEIMLYERLGFAAPGRGVSLLRAGDTSVGGRLPVNPGGGLLSRGHPVGATGIAQIIELTTHLRGTAGARQREGAKAALAECSGGQLGADSALAAATILTNFK</sequence>